<proteinExistence type="predicted"/>
<dbReference type="AlphaFoldDB" id="A0A4Q5MVA1"/>
<gene>
    <name evidence="1" type="ORF">EUA98_18785</name>
</gene>
<dbReference type="Gene3D" id="3.30.70.120">
    <property type="match status" value="1"/>
</dbReference>
<dbReference type="OrthoDB" id="330665at2"/>
<evidence type="ECO:0000313" key="1">
    <source>
        <dbReference type="EMBL" id="RYV49440.1"/>
    </source>
</evidence>
<dbReference type="SUPFAM" id="SSF54913">
    <property type="entry name" value="GlnB-like"/>
    <property type="match status" value="1"/>
</dbReference>
<sequence>MTDYRRKLLTVITEAALEGTLIQTIERLGAHGYTIVDARGKGARGVRDAGWEASGNIRVEIVCKSDTAADIAAYLQEHYYNDYAMILFVNDIDVLRLEKF</sequence>
<keyword evidence="2" id="KW-1185">Reference proteome</keyword>
<dbReference type="EMBL" id="SDWW01000075">
    <property type="protein sequence ID" value="RYV49440.1"/>
    <property type="molecule type" value="Genomic_DNA"/>
</dbReference>
<organism evidence="1 2">
    <name type="scientific">Pengzhenrongella frigida</name>
    <dbReference type="NCBI Taxonomy" id="1259133"/>
    <lineage>
        <taxon>Bacteria</taxon>
        <taxon>Bacillati</taxon>
        <taxon>Actinomycetota</taxon>
        <taxon>Actinomycetes</taxon>
        <taxon>Micrococcales</taxon>
        <taxon>Pengzhenrongella</taxon>
    </lineage>
</organism>
<dbReference type="Pfam" id="PF00543">
    <property type="entry name" value="P-II"/>
    <property type="match status" value="1"/>
</dbReference>
<dbReference type="Proteomes" id="UP000293764">
    <property type="component" value="Unassembled WGS sequence"/>
</dbReference>
<name>A0A4Q5MVA1_9MICO</name>
<accession>A0A4Q5MVA1</accession>
<protein>
    <submittedName>
        <fullName evidence="1">Transcriptional regulator</fullName>
    </submittedName>
</protein>
<reference evidence="1 2" key="1">
    <citation type="submission" date="2019-01" db="EMBL/GenBank/DDBJ databases">
        <title>Novel species of Cellulomonas.</title>
        <authorList>
            <person name="Liu Q."/>
            <person name="Xin Y.-H."/>
        </authorList>
    </citation>
    <scope>NUCLEOTIDE SEQUENCE [LARGE SCALE GENOMIC DNA]</scope>
    <source>
        <strain evidence="1 2">HLT2-17</strain>
    </source>
</reference>
<dbReference type="GO" id="GO:0030234">
    <property type="term" value="F:enzyme regulator activity"/>
    <property type="evidence" value="ECO:0007669"/>
    <property type="project" value="InterPro"/>
</dbReference>
<evidence type="ECO:0000313" key="2">
    <source>
        <dbReference type="Proteomes" id="UP000293764"/>
    </source>
</evidence>
<dbReference type="GO" id="GO:0006808">
    <property type="term" value="P:regulation of nitrogen utilization"/>
    <property type="evidence" value="ECO:0007669"/>
    <property type="project" value="InterPro"/>
</dbReference>
<dbReference type="InterPro" id="IPR015867">
    <property type="entry name" value="N-reg_PII/ATP_PRibTrfase_C"/>
</dbReference>
<dbReference type="InterPro" id="IPR002187">
    <property type="entry name" value="N-reg_PII"/>
</dbReference>
<comment type="caution">
    <text evidence="1">The sequence shown here is derived from an EMBL/GenBank/DDBJ whole genome shotgun (WGS) entry which is preliminary data.</text>
</comment>
<dbReference type="InterPro" id="IPR011322">
    <property type="entry name" value="N-reg_PII-like_a/b"/>
</dbReference>